<keyword evidence="2" id="KW-1185">Reference proteome</keyword>
<dbReference type="OrthoDB" id="7652274at2"/>
<protein>
    <submittedName>
        <fullName evidence="1">Uncharacterized protein</fullName>
    </submittedName>
</protein>
<dbReference type="AlphaFoldDB" id="A0A3B0MD98"/>
<name>A0A3B0MD98_9RHOB</name>
<dbReference type="RefSeq" id="WP_121097064.1">
    <property type="nucleotide sequence ID" value="NZ_UIHC01000080.1"/>
</dbReference>
<organism evidence="1 2">
    <name type="scientific">Roseinatronobacter ekhonensis</name>
    <dbReference type="NCBI Taxonomy" id="254356"/>
    <lineage>
        <taxon>Bacteria</taxon>
        <taxon>Pseudomonadati</taxon>
        <taxon>Pseudomonadota</taxon>
        <taxon>Alphaproteobacteria</taxon>
        <taxon>Rhodobacterales</taxon>
        <taxon>Paracoccaceae</taxon>
        <taxon>Roseinatronobacter</taxon>
    </lineage>
</organism>
<evidence type="ECO:0000313" key="2">
    <source>
        <dbReference type="Proteomes" id="UP000272908"/>
    </source>
</evidence>
<dbReference type="EMBL" id="UIHC01000080">
    <property type="protein sequence ID" value="SUZ33845.1"/>
    <property type="molecule type" value="Genomic_DNA"/>
</dbReference>
<dbReference type="Proteomes" id="UP000272908">
    <property type="component" value="Unassembled WGS sequence"/>
</dbReference>
<proteinExistence type="predicted"/>
<evidence type="ECO:0000313" key="1">
    <source>
        <dbReference type="EMBL" id="SUZ33845.1"/>
    </source>
</evidence>
<accession>A0A3B0MD98</accession>
<gene>
    <name evidence="1" type="ORF">ROE7235_03620</name>
</gene>
<sequence length="63" mass="6750">MSKPTHDVLLAEEYTSSNGEVKSHFTNIGSAWQSEKGAISCELRAGLAVSGRFVILPKKDDAA</sequence>
<reference evidence="2" key="1">
    <citation type="submission" date="2018-08" db="EMBL/GenBank/DDBJ databases">
        <authorList>
            <person name="Rodrigo-Torres L."/>
            <person name="Arahal R. D."/>
            <person name="Lucena T."/>
        </authorList>
    </citation>
    <scope>NUCLEOTIDE SEQUENCE [LARGE SCALE GENOMIC DNA]</scope>
    <source>
        <strain evidence="2">CECT 7235</strain>
    </source>
</reference>